<organism evidence="1 2">
    <name type="scientific">Actinomycetospora flava</name>
    <dbReference type="NCBI Taxonomy" id="3129232"/>
    <lineage>
        <taxon>Bacteria</taxon>
        <taxon>Bacillati</taxon>
        <taxon>Actinomycetota</taxon>
        <taxon>Actinomycetes</taxon>
        <taxon>Pseudonocardiales</taxon>
        <taxon>Pseudonocardiaceae</taxon>
        <taxon>Actinomycetospora</taxon>
    </lineage>
</organism>
<dbReference type="EMBL" id="JBBEGM010000001">
    <property type="protein sequence ID" value="MEJ2860590.1"/>
    <property type="molecule type" value="Genomic_DNA"/>
</dbReference>
<dbReference type="Pfam" id="PF06348">
    <property type="entry name" value="DUF1059"/>
    <property type="match status" value="1"/>
</dbReference>
<evidence type="ECO:0000313" key="1">
    <source>
        <dbReference type="EMBL" id="MEJ2860590.1"/>
    </source>
</evidence>
<comment type="caution">
    <text evidence="1">The sequence shown here is derived from an EMBL/GenBank/DDBJ whole genome shotgun (WGS) entry which is preliminary data.</text>
</comment>
<dbReference type="Proteomes" id="UP001369736">
    <property type="component" value="Unassembled WGS sequence"/>
</dbReference>
<protein>
    <submittedName>
        <fullName evidence="1">DUF1059 domain-containing protein</fullName>
    </submittedName>
</protein>
<reference evidence="1 2" key="1">
    <citation type="submission" date="2024-03" db="EMBL/GenBank/DDBJ databases">
        <title>Actinomycetospora sp. OC33-EN07, a novel actinomycete isolated from wild orchid (Aerides multiflora).</title>
        <authorList>
            <person name="Suriyachadkun C."/>
        </authorList>
    </citation>
    <scope>NUCLEOTIDE SEQUENCE [LARGE SCALE GENOMIC DNA]</scope>
    <source>
        <strain evidence="1 2">OC33-EN07</strain>
    </source>
</reference>
<name>A0ABU8LZP0_9PSEU</name>
<dbReference type="InterPro" id="IPR009409">
    <property type="entry name" value="DUF1059"/>
</dbReference>
<sequence>MTRRMLDCREVPSENDCTLTLIGEEDEVLEAGAAHAVAVHGHTDGKELRAGLRQHLREAPQATGAGAFVQLIEFRTRQYDQMDMLIDGWMSEIGADRTAQWMVMSRDLDRPDTYVEVVEFPSAEAARKNSESPVTSAFASKMTGLCEGPVGFRNLEVVRAETP</sequence>
<gene>
    <name evidence="1" type="ORF">WCD58_05460</name>
</gene>
<accession>A0ABU8LZP0</accession>
<dbReference type="RefSeq" id="WP_337700274.1">
    <property type="nucleotide sequence ID" value="NZ_JBBEGM010000001.1"/>
</dbReference>
<evidence type="ECO:0000313" key="2">
    <source>
        <dbReference type="Proteomes" id="UP001369736"/>
    </source>
</evidence>
<keyword evidence="2" id="KW-1185">Reference proteome</keyword>
<proteinExistence type="predicted"/>